<comment type="caution">
    <text evidence="2">The sequence shown here is derived from an EMBL/GenBank/DDBJ whole genome shotgun (WGS) entry which is preliminary data.</text>
</comment>
<protein>
    <recommendedName>
        <fullName evidence="1">Condensation domain-containing protein</fullName>
    </recommendedName>
</protein>
<dbReference type="Pfam" id="PF00668">
    <property type="entry name" value="Condensation"/>
    <property type="match status" value="1"/>
</dbReference>
<dbReference type="Gene3D" id="3.30.559.10">
    <property type="entry name" value="Chloramphenicol acetyltransferase-like domain"/>
    <property type="match status" value="1"/>
</dbReference>
<dbReference type="GO" id="GO:0005829">
    <property type="term" value="C:cytosol"/>
    <property type="evidence" value="ECO:0007669"/>
    <property type="project" value="TreeGrafter"/>
</dbReference>
<dbReference type="AlphaFoldDB" id="A0A7W0HPG5"/>
<evidence type="ECO:0000313" key="3">
    <source>
        <dbReference type="Proteomes" id="UP000530928"/>
    </source>
</evidence>
<dbReference type="GO" id="GO:0047527">
    <property type="term" value="F:2,3-dihydroxybenzoate-serine ligase activity"/>
    <property type="evidence" value="ECO:0007669"/>
    <property type="project" value="TreeGrafter"/>
</dbReference>
<dbReference type="PANTHER" id="PTHR45527">
    <property type="entry name" value="NONRIBOSOMAL PEPTIDE SYNTHETASE"/>
    <property type="match status" value="1"/>
</dbReference>
<sequence>MSSDRLLDRLAALPPERRRALLASVQGGERTFPLSKAQERLWFLHRYDPADSAYNIVWTMRLRGALDVSALAAALTSVVRRHEVLRTRYRMVGERAAQLVDAPAPVEVERDGELEEFATRPFDLARRGPLRAAVIRTGPREWLFCLVVHHIALDGWSLDTLIGEIAEAYAGRSLEVAETQYRHFVEWERSQDVSAAVARRAEALAGAPPLDLPGTRPARWSGRGGRVRVTVPDEITTRLEGVAKANRATLFMALLAAFETMVFRVSGATDFCVGVPVAGPGRVAFPSLVGCLANTMALRADLSGEPGFADLLRRTRVATLGALQHAAAPYEEVLAAVRPPRDPSRPPLCQVMFNLTHNLPKQRLLSASMGDLEAEVLDPPPPRRAKADLSVELWRGPEGLGGWLEYNADLLDAAAAERLAALYASIVTEETR</sequence>
<proteinExistence type="predicted"/>
<name>A0A7W0HPG5_9ACTN</name>
<dbReference type="InterPro" id="IPR001242">
    <property type="entry name" value="Condensation_dom"/>
</dbReference>
<dbReference type="GO" id="GO:0043041">
    <property type="term" value="P:amino acid activation for nonribosomal peptide biosynthetic process"/>
    <property type="evidence" value="ECO:0007669"/>
    <property type="project" value="TreeGrafter"/>
</dbReference>
<evidence type="ECO:0000313" key="2">
    <source>
        <dbReference type="EMBL" id="MBA2890561.1"/>
    </source>
</evidence>
<accession>A0A7W0HPG5</accession>
<dbReference type="InterPro" id="IPR023213">
    <property type="entry name" value="CAT-like_dom_sf"/>
</dbReference>
<dbReference type="CDD" id="cd19531">
    <property type="entry name" value="LCL_NRPS-like"/>
    <property type="match status" value="1"/>
</dbReference>
<dbReference type="GO" id="GO:0008610">
    <property type="term" value="P:lipid biosynthetic process"/>
    <property type="evidence" value="ECO:0007669"/>
    <property type="project" value="UniProtKB-ARBA"/>
</dbReference>
<feature type="domain" description="Condensation" evidence="1">
    <location>
        <begin position="30"/>
        <end position="423"/>
    </location>
</feature>
<keyword evidence="3" id="KW-1185">Reference proteome</keyword>
<organism evidence="2 3">
    <name type="scientific">Nonomuraea soli</name>
    <dbReference type="NCBI Taxonomy" id="1032476"/>
    <lineage>
        <taxon>Bacteria</taxon>
        <taxon>Bacillati</taxon>
        <taxon>Actinomycetota</taxon>
        <taxon>Actinomycetes</taxon>
        <taxon>Streptosporangiales</taxon>
        <taxon>Streptosporangiaceae</taxon>
        <taxon>Nonomuraea</taxon>
    </lineage>
</organism>
<reference evidence="2 3" key="1">
    <citation type="submission" date="2020-07" db="EMBL/GenBank/DDBJ databases">
        <title>Genomic Encyclopedia of Type Strains, Phase IV (KMG-IV): sequencing the most valuable type-strain genomes for metagenomic binning, comparative biology and taxonomic classification.</title>
        <authorList>
            <person name="Goeker M."/>
        </authorList>
    </citation>
    <scope>NUCLEOTIDE SEQUENCE [LARGE SCALE GENOMIC DNA]</scope>
    <source>
        <strain evidence="2 3">DSM 45533</strain>
    </source>
</reference>
<dbReference type="EMBL" id="JACDUR010000002">
    <property type="protein sequence ID" value="MBA2890561.1"/>
    <property type="molecule type" value="Genomic_DNA"/>
</dbReference>
<evidence type="ECO:0000259" key="1">
    <source>
        <dbReference type="Pfam" id="PF00668"/>
    </source>
</evidence>
<dbReference type="GO" id="GO:0009366">
    <property type="term" value="C:enterobactin synthetase complex"/>
    <property type="evidence" value="ECO:0007669"/>
    <property type="project" value="TreeGrafter"/>
</dbReference>
<dbReference type="PANTHER" id="PTHR45527:SF1">
    <property type="entry name" value="FATTY ACID SYNTHASE"/>
    <property type="match status" value="1"/>
</dbReference>
<dbReference type="GO" id="GO:0009239">
    <property type="term" value="P:enterobactin biosynthetic process"/>
    <property type="evidence" value="ECO:0007669"/>
    <property type="project" value="TreeGrafter"/>
</dbReference>
<dbReference type="Gene3D" id="3.30.559.30">
    <property type="entry name" value="Nonribosomal peptide synthetase, condensation domain"/>
    <property type="match status" value="1"/>
</dbReference>
<gene>
    <name evidence="2" type="ORF">HNR30_001902</name>
</gene>
<dbReference type="SUPFAM" id="SSF52777">
    <property type="entry name" value="CoA-dependent acyltransferases"/>
    <property type="match status" value="2"/>
</dbReference>
<dbReference type="RefSeq" id="WP_181609375.1">
    <property type="nucleotide sequence ID" value="NZ_BAABAM010000006.1"/>
</dbReference>
<dbReference type="GO" id="GO:0031177">
    <property type="term" value="F:phosphopantetheine binding"/>
    <property type="evidence" value="ECO:0007669"/>
    <property type="project" value="TreeGrafter"/>
</dbReference>
<dbReference type="Proteomes" id="UP000530928">
    <property type="component" value="Unassembled WGS sequence"/>
</dbReference>